<dbReference type="AlphaFoldDB" id="A0A7E4V5T5"/>
<evidence type="ECO:0000256" key="1">
    <source>
        <dbReference type="SAM" id="MobiDB-lite"/>
    </source>
</evidence>
<accession>A0A7E4V5T5</accession>
<protein>
    <submittedName>
        <fullName evidence="3">ZP domain-containing protein</fullName>
    </submittedName>
</protein>
<feature type="region of interest" description="Disordered" evidence="1">
    <location>
        <begin position="46"/>
        <end position="79"/>
    </location>
</feature>
<organism evidence="2 3">
    <name type="scientific">Panagrellus redivivus</name>
    <name type="common">Microworm</name>
    <dbReference type="NCBI Taxonomy" id="6233"/>
    <lineage>
        <taxon>Eukaryota</taxon>
        <taxon>Metazoa</taxon>
        <taxon>Ecdysozoa</taxon>
        <taxon>Nematoda</taxon>
        <taxon>Chromadorea</taxon>
        <taxon>Rhabditida</taxon>
        <taxon>Tylenchina</taxon>
        <taxon>Panagrolaimomorpha</taxon>
        <taxon>Panagrolaimoidea</taxon>
        <taxon>Panagrolaimidae</taxon>
        <taxon>Panagrellus</taxon>
    </lineage>
</organism>
<reference evidence="2" key="1">
    <citation type="journal article" date="2013" name="Genetics">
        <title>The draft genome and transcriptome of Panagrellus redivivus are shaped by the harsh demands of a free-living lifestyle.</title>
        <authorList>
            <person name="Srinivasan J."/>
            <person name="Dillman A.R."/>
            <person name="Macchietto M.G."/>
            <person name="Heikkinen L."/>
            <person name="Lakso M."/>
            <person name="Fracchia K.M."/>
            <person name="Antoshechkin I."/>
            <person name="Mortazavi A."/>
            <person name="Wong G."/>
            <person name="Sternberg P.W."/>
        </authorList>
    </citation>
    <scope>NUCLEOTIDE SEQUENCE [LARGE SCALE GENOMIC DNA]</scope>
    <source>
        <strain evidence="2">MT8872</strain>
    </source>
</reference>
<reference evidence="3" key="2">
    <citation type="submission" date="2020-10" db="UniProtKB">
        <authorList>
            <consortium name="WormBaseParasite"/>
        </authorList>
    </citation>
    <scope>IDENTIFICATION</scope>
</reference>
<evidence type="ECO:0000313" key="3">
    <source>
        <dbReference type="WBParaSite" id="Pan_g16477.t1"/>
    </source>
</evidence>
<keyword evidence="2" id="KW-1185">Reference proteome</keyword>
<sequence>MKHDNGFGRMLLFHSCRTDLCNTKEVIDKFERDFYHIPEVTNAATTTTTTSTTSSTTTSTFTTTSTSPPMTTTTTSTTQSSTVSTAEKILPTEALVRGSATTCASKFAILTLVFSFFVRY</sequence>
<dbReference type="Proteomes" id="UP000492821">
    <property type="component" value="Unassembled WGS sequence"/>
</dbReference>
<proteinExistence type="predicted"/>
<dbReference type="WBParaSite" id="Pan_g16477.t1">
    <property type="protein sequence ID" value="Pan_g16477.t1"/>
    <property type="gene ID" value="Pan_g16477"/>
</dbReference>
<evidence type="ECO:0000313" key="2">
    <source>
        <dbReference type="Proteomes" id="UP000492821"/>
    </source>
</evidence>
<name>A0A7E4V5T5_PANRE</name>